<dbReference type="SUPFAM" id="SSF52540">
    <property type="entry name" value="P-loop containing nucleoside triphosphate hydrolases"/>
    <property type="match status" value="1"/>
</dbReference>
<feature type="region of interest" description="Disordered" evidence="1">
    <location>
        <begin position="390"/>
        <end position="419"/>
    </location>
</feature>
<dbReference type="Pfam" id="PF23232">
    <property type="entry name" value="AAA_lid_13"/>
    <property type="match status" value="1"/>
</dbReference>
<evidence type="ECO:0000313" key="4">
    <source>
        <dbReference type="Proteomes" id="UP000799291"/>
    </source>
</evidence>
<dbReference type="GO" id="GO:0005524">
    <property type="term" value="F:ATP binding"/>
    <property type="evidence" value="ECO:0007669"/>
    <property type="project" value="InterPro"/>
</dbReference>
<dbReference type="PANTHER" id="PTHR46411">
    <property type="entry name" value="FAMILY ATPASE, PUTATIVE-RELATED"/>
    <property type="match status" value="1"/>
</dbReference>
<dbReference type="InterPro" id="IPR003959">
    <property type="entry name" value="ATPase_AAA_core"/>
</dbReference>
<evidence type="ECO:0000313" key="3">
    <source>
        <dbReference type="EMBL" id="KAF2688250.1"/>
    </source>
</evidence>
<gene>
    <name evidence="3" type="ORF">K458DRAFT_415279</name>
</gene>
<protein>
    <submittedName>
        <fullName evidence="3">P-loop containing nucleoside triphosphate hydrolase protein</fullName>
    </submittedName>
</protein>
<dbReference type="InterPro" id="IPR056599">
    <property type="entry name" value="AAA_lid_fung"/>
</dbReference>
<feature type="compositionally biased region" description="Basic and acidic residues" evidence="1">
    <location>
        <begin position="393"/>
        <end position="407"/>
    </location>
</feature>
<reference evidence="3" key="1">
    <citation type="journal article" date="2020" name="Stud. Mycol.">
        <title>101 Dothideomycetes genomes: a test case for predicting lifestyles and emergence of pathogens.</title>
        <authorList>
            <person name="Haridas S."/>
            <person name="Albert R."/>
            <person name="Binder M."/>
            <person name="Bloem J."/>
            <person name="Labutti K."/>
            <person name="Salamov A."/>
            <person name="Andreopoulos B."/>
            <person name="Baker S."/>
            <person name="Barry K."/>
            <person name="Bills G."/>
            <person name="Bluhm B."/>
            <person name="Cannon C."/>
            <person name="Castanera R."/>
            <person name="Culley D."/>
            <person name="Daum C."/>
            <person name="Ezra D."/>
            <person name="Gonzalez J."/>
            <person name="Henrissat B."/>
            <person name="Kuo A."/>
            <person name="Liang C."/>
            <person name="Lipzen A."/>
            <person name="Lutzoni F."/>
            <person name="Magnuson J."/>
            <person name="Mondo S."/>
            <person name="Nolan M."/>
            <person name="Ohm R."/>
            <person name="Pangilinan J."/>
            <person name="Park H.-J."/>
            <person name="Ramirez L."/>
            <person name="Alfaro M."/>
            <person name="Sun H."/>
            <person name="Tritt A."/>
            <person name="Yoshinaga Y."/>
            <person name="Zwiers L.-H."/>
            <person name="Turgeon B."/>
            <person name="Goodwin S."/>
            <person name="Spatafora J."/>
            <person name="Crous P."/>
            <person name="Grigoriev I."/>
        </authorList>
    </citation>
    <scope>NUCLEOTIDE SEQUENCE</scope>
    <source>
        <strain evidence="3">CBS 122367</strain>
    </source>
</reference>
<feature type="domain" description="AAA+ ATPase" evidence="2">
    <location>
        <begin position="579"/>
        <end position="706"/>
    </location>
</feature>
<dbReference type="InterPro" id="IPR027417">
    <property type="entry name" value="P-loop_NTPase"/>
</dbReference>
<dbReference type="InterPro" id="IPR003593">
    <property type="entry name" value="AAA+_ATPase"/>
</dbReference>
<dbReference type="AlphaFoldDB" id="A0A6G1JDE7"/>
<dbReference type="PANTHER" id="PTHR46411:SF4">
    <property type="entry name" value="AAA+ ATPASE DOMAIN-CONTAINING PROTEIN"/>
    <property type="match status" value="1"/>
</dbReference>
<dbReference type="GO" id="GO:0016887">
    <property type="term" value="F:ATP hydrolysis activity"/>
    <property type="evidence" value="ECO:0007669"/>
    <property type="project" value="InterPro"/>
</dbReference>
<feature type="compositionally biased region" description="Low complexity" evidence="1">
    <location>
        <begin position="49"/>
        <end position="61"/>
    </location>
</feature>
<feature type="region of interest" description="Disordered" evidence="1">
    <location>
        <begin position="43"/>
        <end position="78"/>
    </location>
</feature>
<organism evidence="3 4">
    <name type="scientific">Lentithecium fluviatile CBS 122367</name>
    <dbReference type="NCBI Taxonomy" id="1168545"/>
    <lineage>
        <taxon>Eukaryota</taxon>
        <taxon>Fungi</taxon>
        <taxon>Dikarya</taxon>
        <taxon>Ascomycota</taxon>
        <taxon>Pezizomycotina</taxon>
        <taxon>Dothideomycetes</taxon>
        <taxon>Pleosporomycetidae</taxon>
        <taxon>Pleosporales</taxon>
        <taxon>Massarineae</taxon>
        <taxon>Lentitheciaceae</taxon>
        <taxon>Lentithecium</taxon>
    </lineage>
</organism>
<keyword evidence="3" id="KW-0378">Hydrolase</keyword>
<name>A0A6G1JDE7_9PLEO</name>
<feature type="compositionally biased region" description="Acidic residues" evidence="1">
    <location>
        <begin position="66"/>
        <end position="77"/>
    </location>
</feature>
<proteinExistence type="predicted"/>
<evidence type="ECO:0000259" key="2">
    <source>
        <dbReference type="SMART" id="SM00382"/>
    </source>
</evidence>
<dbReference type="Gene3D" id="3.40.50.300">
    <property type="entry name" value="P-loop containing nucleotide triphosphate hydrolases"/>
    <property type="match status" value="1"/>
</dbReference>
<feature type="compositionally biased region" description="Basic and acidic residues" evidence="1">
    <location>
        <begin position="93"/>
        <end position="108"/>
    </location>
</feature>
<evidence type="ECO:0000256" key="1">
    <source>
        <dbReference type="SAM" id="MobiDB-lite"/>
    </source>
</evidence>
<accession>A0A6G1JDE7</accession>
<dbReference type="OrthoDB" id="10042665at2759"/>
<feature type="region of interest" description="Disordered" evidence="1">
    <location>
        <begin position="1"/>
        <end position="20"/>
    </location>
</feature>
<feature type="region of interest" description="Disordered" evidence="1">
    <location>
        <begin position="93"/>
        <end position="115"/>
    </location>
</feature>
<dbReference type="Pfam" id="PF00004">
    <property type="entry name" value="AAA"/>
    <property type="match status" value="1"/>
</dbReference>
<dbReference type="SMART" id="SM00382">
    <property type="entry name" value="AAA"/>
    <property type="match status" value="1"/>
</dbReference>
<keyword evidence="4" id="KW-1185">Reference proteome</keyword>
<sequence length="805" mass="91728">MGDSVDEKTPPEVDDARGRISELEQRYIQLLESKIASLELQVAADKKNSSSSEVKAPSSVAGDAGSDNEDDKDDEDEPRYKVIISKWDSDAGDFKDTDATKKEKKKEIGPQNQPRRAFTLRKLTMGRPRYSAYRNQADAVSSEVFIDFEPLQQLIGKITHKWGWTELVLSCRSPYTGLVYAWTEAQEEAVKVVEDEPDEQKQARTDLGELLRLISTSSGYLPLDVYFKDRKTFIDQGTITHSALWTLFPPGTLIVARPFLDEPQIFSVQSCDTFVSEDQTFDLVCYCFDWNGYEFSRVPFQMKIAYWGPDRRSIIELPFYPLQYHVDVNAAVGENERSLAKLKEMNEKSVAELKEKLIERGKRFVSICTAPKGKQMFKYTGDAHFHTGRSLLHRSDDSTRERDRSDDSTSVAAANEATLRDEARRVSKKKVDGTTMVDFTSFYEYLSPNTPILGPMPRYEGQLETLSPERRANPIFREMYRFDWDKHPPTKEMTEDQYMLCPPRVLGYALKQKKWAQLLVDRLQPPDEADASTFRDKLQLDSELKELVQMSVQAHERGKETNKRGQPLALQDFAPDKGKGLVIMLYGYPGVGKTLTAESVALMAGKPLLSVGVSDIGIEGDKVEANLQKIFDLAGKWEAVLLFDEADVFLEARGEGENDLRRNAMVSVLLRVLEYYDGILILTTNRMKSFDIAVQSRIHIAIKYEELTQEQQIRIFDSFLDQLNEKKLVQNIGDLKKWVQGPGRKLQFNGRQIRNVVSTSLGIAMMDPDGDGRVGRIHLDRVAEQTKLFKQDLKSQEEIFKRITR</sequence>
<dbReference type="Proteomes" id="UP000799291">
    <property type="component" value="Unassembled WGS sequence"/>
</dbReference>
<dbReference type="CDD" id="cd19481">
    <property type="entry name" value="RecA-like_protease"/>
    <property type="match status" value="1"/>
</dbReference>
<dbReference type="Pfam" id="PF22942">
    <property type="entry name" value="DUF7025"/>
    <property type="match status" value="1"/>
</dbReference>
<dbReference type="EMBL" id="MU005574">
    <property type="protein sequence ID" value="KAF2688250.1"/>
    <property type="molecule type" value="Genomic_DNA"/>
</dbReference>
<dbReference type="InterPro" id="IPR054289">
    <property type="entry name" value="DUF7025"/>
</dbReference>